<dbReference type="KEGG" id="dbc:MFMK1_001711"/>
<dbReference type="InterPro" id="IPR003477">
    <property type="entry name" value="PemK-like"/>
</dbReference>
<dbReference type="SUPFAM" id="SSF50118">
    <property type="entry name" value="Cell growth inhibitor/plasmid maintenance toxic component"/>
    <property type="match status" value="1"/>
</dbReference>
<evidence type="ECO:0000256" key="1">
    <source>
        <dbReference type="ARBA" id="ARBA00007521"/>
    </source>
</evidence>
<dbReference type="RefSeq" id="WP_366924717.1">
    <property type="nucleotide sequence ID" value="NZ_CP121694.1"/>
</dbReference>
<organism evidence="3 4">
    <name type="scientific">Metallumcola ferriviriculae</name>
    <dbReference type="NCBI Taxonomy" id="3039180"/>
    <lineage>
        <taxon>Bacteria</taxon>
        <taxon>Bacillati</taxon>
        <taxon>Bacillota</taxon>
        <taxon>Clostridia</taxon>
        <taxon>Neomoorellales</taxon>
        <taxon>Desulfitibacteraceae</taxon>
        <taxon>Metallumcola</taxon>
    </lineage>
</organism>
<protein>
    <submittedName>
        <fullName evidence="3">Type II toxin-antitoxin system PemK/MazF family toxin</fullName>
    </submittedName>
</protein>
<gene>
    <name evidence="3" type="ORF">MFMK1_001711</name>
</gene>
<keyword evidence="4" id="KW-1185">Reference proteome</keyword>
<evidence type="ECO:0000313" key="4">
    <source>
        <dbReference type="Proteomes" id="UP001329915"/>
    </source>
</evidence>
<dbReference type="Gene3D" id="2.30.30.110">
    <property type="match status" value="1"/>
</dbReference>
<evidence type="ECO:0000256" key="2">
    <source>
        <dbReference type="ARBA" id="ARBA00022649"/>
    </source>
</evidence>
<dbReference type="GO" id="GO:0003677">
    <property type="term" value="F:DNA binding"/>
    <property type="evidence" value="ECO:0007669"/>
    <property type="project" value="InterPro"/>
</dbReference>
<keyword evidence="2" id="KW-1277">Toxin-antitoxin system</keyword>
<accession>A0AAU0UNY3</accession>
<sequence length="111" mass="12924">MIIAPGEVWFAKFPLEEDTTQFLPRPVVVLDVETLEVLSVKVTKADPRDNDDYDTPIVFWQQAHLRYKSTARVSKTMLLDKTQFDFKIGSLHPDDFVEIQNKFMKFISDTE</sequence>
<name>A0AAU0UNY3_9FIRM</name>
<dbReference type="AlphaFoldDB" id="A0AAU0UNY3"/>
<dbReference type="InterPro" id="IPR011067">
    <property type="entry name" value="Plasmid_toxin/cell-grow_inhib"/>
</dbReference>
<dbReference type="EMBL" id="CP121694">
    <property type="protein sequence ID" value="WRO21890.1"/>
    <property type="molecule type" value="Genomic_DNA"/>
</dbReference>
<reference evidence="3 4" key="1">
    <citation type="submission" date="2023-04" db="EMBL/GenBank/DDBJ databases">
        <authorList>
            <person name="Hsu D."/>
        </authorList>
    </citation>
    <scope>NUCLEOTIDE SEQUENCE [LARGE SCALE GENOMIC DNA]</scope>
    <source>
        <strain evidence="3 4">MK1</strain>
    </source>
</reference>
<proteinExistence type="inferred from homology"/>
<comment type="similarity">
    <text evidence="1">Belongs to the PemK/MazF family.</text>
</comment>
<dbReference type="Proteomes" id="UP001329915">
    <property type="component" value="Chromosome"/>
</dbReference>
<evidence type="ECO:0000313" key="3">
    <source>
        <dbReference type="EMBL" id="WRO21890.1"/>
    </source>
</evidence>
<dbReference type="Pfam" id="PF02452">
    <property type="entry name" value="PemK_toxin"/>
    <property type="match status" value="1"/>
</dbReference>